<keyword evidence="2" id="KW-0472">Membrane</keyword>
<dbReference type="Pfam" id="PF12146">
    <property type="entry name" value="Hydrolase_4"/>
    <property type="match status" value="1"/>
</dbReference>
<reference evidence="5" key="2">
    <citation type="submission" date="2007-04" db="EMBL/GenBank/DDBJ databases">
        <title>Draft genome sequence of Bacteroides ovatus (ATCC 8483).</title>
        <authorList>
            <person name="Sudarsanam P."/>
            <person name="Ley R."/>
            <person name="Guruge J."/>
            <person name="Turnbaugh P.J."/>
            <person name="Mahowald M."/>
            <person name="Liep D."/>
            <person name="Gordon J."/>
        </authorList>
    </citation>
    <scope>NUCLEOTIDE SEQUENCE [LARGE SCALE GENOMIC DNA]</scope>
    <source>
        <strain evidence="5">ATCC 8483 / DSM 1896 / JCM 5824 / BCRC 10623 / CCUG 4943 / NCTC 11153</strain>
    </source>
</reference>
<protein>
    <submittedName>
        <fullName evidence="4">Hydrolase, alpha/beta domain protein</fullName>
    </submittedName>
</protein>
<dbReference type="PANTHER" id="PTHR43265">
    <property type="entry name" value="ESTERASE ESTD"/>
    <property type="match status" value="1"/>
</dbReference>
<dbReference type="SUPFAM" id="SSF53474">
    <property type="entry name" value="alpha/beta-Hydrolases"/>
    <property type="match status" value="1"/>
</dbReference>
<feature type="region of interest" description="Disordered" evidence="1">
    <location>
        <begin position="148"/>
        <end position="171"/>
    </location>
</feature>
<dbReference type="InterPro" id="IPR053145">
    <property type="entry name" value="AB_hydrolase_Est10"/>
</dbReference>
<gene>
    <name evidence="4" type="ORF">BACOVA_02813</name>
</gene>
<dbReference type="Proteomes" id="UP000005475">
    <property type="component" value="Unassembled WGS sequence"/>
</dbReference>
<keyword evidence="2" id="KW-1133">Transmembrane helix</keyword>
<feature type="compositionally biased region" description="Basic and acidic residues" evidence="1">
    <location>
        <begin position="150"/>
        <end position="161"/>
    </location>
</feature>
<evidence type="ECO:0000256" key="1">
    <source>
        <dbReference type="SAM" id="MobiDB-lite"/>
    </source>
</evidence>
<keyword evidence="4" id="KW-0378">Hydrolase</keyword>
<dbReference type="AlphaFoldDB" id="A0AAN3A846"/>
<sequence>MSYFYNDENCYLCIYLIFTIKIKPNFSLMKIVKATYIVIFITGLLAGVFFSSSVSAQDISGAWHGKLSLPTGSLTIVFHISQTEQGAYVTTLDSPDQGANGIKTQTTSFNDSTLIIQIPVIHASYKGKLNSDNTINGTFTQGMPLPLNLKKGEASRPKRPQEPQPPFPYRSEEVTVRNERDGINLAGTLTLPEKGTKFPAVVMVTGSGAQNRDEEIMGHKPFFVIADYLTRNGIAVLRCDDRGTAASQGTHATATNEDFATDTEAMVNYLRSRKEINAKKIGIIGHSAGGIIAFIVAKKDPSIAFVVSLAGAGVRGDSLMLKQVELISKSQGMPDAVWQGMKPSIRNRYAILQQTDKTPEELQKELYADVTKTMSPEQLKDLNTIQQLSAQISSMTSPWYLHFMRYDPAQDLKKLKCPVLALNGEKDIQVDAAMNLAAIQERITGNGNKNVTVKAYPNLNHLFQTCEKGTLAEYGQLEETINPEVLKDIIEWIRKQ</sequence>
<dbReference type="GO" id="GO:0052689">
    <property type="term" value="F:carboxylic ester hydrolase activity"/>
    <property type="evidence" value="ECO:0007669"/>
    <property type="project" value="TreeGrafter"/>
</dbReference>
<name>A0AAN3A846_BACO1</name>
<comment type="caution">
    <text evidence="4">The sequence shown here is derived from an EMBL/GenBank/DDBJ whole genome shotgun (WGS) entry which is preliminary data.</text>
</comment>
<dbReference type="PANTHER" id="PTHR43265:SF1">
    <property type="entry name" value="ESTERASE ESTD"/>
    <property type="match status" value="1"/>
</dbReference>
<reference evidence="4 5" key="1">
    <citation type="submission" date="2007-03" db="EMBL/GenBank/DDBJ databases">
        <authorList>
            <person name="Fulton L."/>
            <person name="Clifton S."/>
            <person name="Fulton B."/>
            <person name="Xu J."/>
            <person name="Minx P."/>
            <person name="Pepin K.H."/>
            <person name="Johnson M."/>
            <person name="Thiruvilangam P."/>
            <person name="Bhonagiri V."/>
            <person name="Nash W.E."/>
            <person name="Mardis E.R."/>
            <person name="Wilson R.K."/>
        </authorList>
    </citation>
    <scope>NUCLEOTIDE SEQUENCE [LARGE SCALE GENOMIC DNA]</scope>
    <source>
        <strain evidence="5">ATCC 8483 / DSM 1896 / JCM 5824 / BCRC 10623 / CCUG 4943 / NCTC 11153</strain>
    </source>
</reference>
<dbReference type="Gene3D" id="3.40.50.1820">
    <property type="entry name" value="alpha/beta hydrolase"/>
    <property type="match status" value="1"/>
</dbReference>
<accession>A0AAN3A846</accession>
<keyword evidence="2" id="KW-0812">Transmembrane</keyword>
<organism evidence="4 5">
    <name type="scientific">Bacteroides ovatus (strain ATCC 8483 / DSM 1896 / JCM 5824 / BCRC 10623 / CCUG 4943 / NCTC 11153)</name>
    <dbReference type="NCBI Taxonomy" id="411476"/>
    <lineage>
        <taxon>Bacteria</taxon>
        <taxon>Pseudomonadati</taxon>
        <taxon>Bacteroidota</taxon>
        <taxon>Bacteroidia</taxon>
        <taxon>Bacteroidales</taxon>
        <taxon>Bacteroidaceae</taxon>
        <taxon>Bacteroides</taxon>
    </lineage>
</organism>
<dbReference type="EMBL" id="AAXF02000049">
    <property type="protein sequence ID" value="EDO11603.1"/>
    <property type="molecule type" value="Genomic_DNA"/>
</dbReference>
<evidence type="ECO:0000256" key="2">
    <source>
        <dbReference type="SAM" id="Phobius"/>
    </source>
</evidence>
<feature type="domain" description="Serine aminopeptidase S33" evidence="3">
    <location>
        <begin position="225"/>
        <end position="462"/>
    </location>
</feature>
<proteinExistence type="predicted"/>
<dbReference type="InterPro" id="IPR029058">
    <property type="entry name" value="AB_hydrolase_fold"/>
</dbReference>
<evidence type="ECO:0000313" key="4">
    <source>
        <dbReference type="EMBL" id="EDO11603.1"/>
    </source>
</evidence>
<evidence type="ECO:0000259" key="3">
    <source>
        <dbReference type="Pfam" id="PF12146"/>
    </source>
</evidence>
<evidence type="ECO:0000313" key="5">
    <source>
        <dbReference type="Proteomes" id="UP000005475"/>
    </source>
</evidence>
<dbReference type="InterPro" id="IPR022742">
    <property type="entry name" value="Hydrolase_4"/>
</dbReference>
<feature type="transmembrane region" description="Helical" evidence="2">
    <location>
        <begin position="31"/>
        <end position="50"/>
    </location>
</feature>